<protein>
    <submittedName>
        <fullName evidence="1">Uncharacterized protein</fullName>
    </submittedName>
</protein>
<gene>
    <name evidence="1" type="ORF">COW47_01175</name>
</gene>
<dbReference type="GO" id="GO:0016788">
    <property type="term" value="F:hydrolase activity, acting on ester bonds"/>
    <property type="evidence" value="ECO:0007669"/>
    <property type="project" value="InterPro"/>
</dbReference>
<organism evidence="1 2">
    <name type="scientific">Huberarchaeum crystalense</name>
    <dbReference type="NCBI Taxonomy" id="2014257"/>
    <lineage>
        <taxon>Archaea</taxon>
        <taxon>Candidatus Huberarchaeota</taxon>
        <taxon>Candidatus Huberarchaeia</taxon>
        <taxon>Candidatus Huberarchaeales</taxon>
        <taxon>Candidatus Huberarchaeaceae</taxon>
        <taxon>Candidatus Huberarchaeum</taxon>
    </lineage>
</organism>
<dbReference type="Proteomes" id="UP000228989">
    <property type="component" value="Unassembled WGS sequence"/>
</dbReference>
<name>A0A2H9MNY4_HUBC1</name>
<proteinExistence type="predicted"/>
<dbReference type="InterPro" id="IPR036514">
    <property type="entry name" value="SGNH_hydro_sf"/>
</dbReference>
<reference evidence="2" key="1">
    <citation type="submission" date="2017-09" db="EMBL/GenBank/DDBJ databases">
        <title>Depth-based differentiation of microbial function through sediment-hosted aquifers and enrichment of novel symbionts in the deep terrestrial subsurface.</title>
        <authorList>
            <person name="Probst A.J."/>
            <person name="Ladd B."/>
            <person name="Jarett J.K."/>
            <person name="Geller-Mcgrath D.E."/>
            <person name="Sieber C.M.K."/>
            <person name="Emerson J.B."/>
            <person name="Anantharaman K."/>
            <person name="Thomas B.C."/>
            <person name="Malmstrom R."/>
            <person name="Stieglmeier M."/>
            <person name="Klingl A."/>
            <person name="Woyke T."/>
            <person name="Ryan C.M."/>
            <person name="Banfield J.F."/>
        </authorList>
    </citation>
    <scope>NUCLEOTIDE SEQUENCE [LARGE SCALE GENOMIC DNA]</scope>
</reference>
<dbReference type="InterPro" id="IPR051532">
    <property type="entry name" value="Ester_Hydrolysis_Enzymes"/>
</dbReference>
<evidence type="ECO:0000313" key="1">
    <source>
        <dbReference type="EMBL" id="PIV89753.1"/>
    </source>
</evidence>
<dbReference type="InterPro" id="IPR001087">
    <property type="entry name" value="GDSL"/>
</dbReference>
<dbReference type="AlphaFoldDB" id="A0A2H9MNY4"/>
<dbReference type="Pfam" id="PF00657">
    <property type="entry name" value="Lipase_GDSL"/>
    <property type="match status" value="1"/>
</dbReference>
<evidence type="ECO:0000313" key="2">
    <source>
        <dbReference type="Proteomes" id="UP000228989"/>
    </source>
</evidence>
<sequence>MANILVFGDSIAFGAWDPECGYVQKLKTFLDKRILLSNYLNHFAVYNLGVDGDTSDYLLKRLESEIKARLSKDVDRTIILFSIGSNDSAYLNNLKKNWTSPKKFKENIKKLIEIAKKFTNKIVFICLTPVDESKTTPIS</sequence>
<dbReference type="PANTHER" id="PTHR30383">
    <property type="entry name" value="THIOESTERASE 1/PROTEASE 1/LYSOPHOSPHOLIPASE L1"/>
    <property type="match status" value="1"/>
</dbReference>
<comment type="caution">
    <text evidence="1">The sequence shown here is derived from an EMBL/GenBank/DDBJ whole genome shotgun (WGS) entry which is preliminary data.</text>
</comment>
<dbReference type="EMBL" id="PFFF01000028">
    <property type="protein sequence ID" value="PIV89753.1"/>
    <property type="molecule type" value="Genomic_DNA"/>
</dbReference>
<dbReference type="SUPFAM" id="SSF52266">
    <property type="entry name" value="SGNH hydrolase"/>
    <property type="match status" value="1"/>
</dbReference>
<feature type="non-terminal residue" evidence="1">
    <location>
        <position position="139"/>
    </location>
</feature>
<dbReference type="Gene3D" id="3.40.50.1110">
    <property type="entry name" value="SGNH hydrolase"/>
    <property type="match status" value="1"/>
</dbReference>
<accession>A0A2H9MNY4</accession>